<dbReference type="NCBIfam" id="TIGR00456">
    <property type="entry name" value="argS"/>
    <property type="match status" value="1"/>
</dbReference>
<comment type="similarity">
    <text evidence="2 13">Belongs to the class-I aminoacyl-tRNA synthetase family.</text>
</comment>
<dbReference type="CDD" id="cd00671">
    <property type="entry name" value="ArgRS_core"/>
    <property type="match status" value="1"/>
</dbReference>
<dbReference type="FunFam" id="1.10.730.10:FF:000006">
    <property type="entry name" value="Arginyl-tRNA synthetase 2, mitochondrial"/>
    <property type="match status" value="1"/>
</dbReference>
<evidence type="ECO:0000313" key="16">
    <source>
        <dbReference type="EMBL" id="SJK86480.1"/>
    </source>
</evidence>
<proteinExistence type="inferred from homology"/>
<dbReference type="PRINTS" id="PR01038">
    <property type="entry name" value="TRNASYNTHARG"/>
</dbReference>
<keyword evidence="10 13" id="KW-0030">Aminoacyl-tRNA synthetase</keyword>
<dbReference type="FunFam" id="3.40.50.620:FF:000116">
    <property type="entry name" value="Arginine--tRNA ligase"/>
    <property type="match status" value="1"/>
</dbReference>
<feature type="domain" description="Arginyl tRNA synthetase N-terminal" evidence="15">
    <location>
        <begin position="6"/>
        <end position="92"/>
    </location>
</feature>
<evidence type="ECO:0000256" key="10">
    <source>
        <dbReference type="ARBA" id="ARBA00023146"/>
    </source>
</evidence>
<dbReference type="EMBL" id="LN871598">
    <property type="protein sequence ID" value="SJK86480.1"/>
    <property type="molecule type" value="Genomic_DNA"/>
</dbReference>
<name>A0A1R4ABX6_BABMR</name>
<evidence type="ECO:0000256" key="1">
    <source>
        <dbReference type="ARBA" id="ARBA00004496"/>
    </source>
</evidence>
<dbReference type="PROSITE" id="PS00178">
    <property type="entry name" value="AA_TRNA_LIGASE_I"/>
    <property type="match status" value="1"/>
</dbReference>
<dbReference type="EC" id="6.1.1.19" evidence="4"/>
<dbReference type="Proteomes" id="UP000002899">
    <property type="component" value="Chromosome III"/>
</dbReference>
<evidence type="ECO:0000256" key="9">
    <source>
        <dbReference type="ARBA" id="ARBA00022917"/>
    </source>
</evidence>
<dbReference type="Pfam" id="PF05746">
    <property type="entry name" value="DALR_1"/>
    <property type="match status" value="1"/>
</dbReference>
<dbReference type="GO" id="GO:0006420">
    <property type="term" value="P:arginyl-tRNA aminoacylation"/>
    <property type="evidence" value="ECO:0007669"/>
    <property type="project" value="InterPro"/>
</dbReference>
<dbReference type="KEGG" id="bmic:BMR1_03g02600"/>
<dbReference type="Gene3D" id="3.30.1360.70">
    <property type="entry name" value="Arginyl tRNA synthetase N-terminal domain"/>
    <property type="match status" value="1"/>
</dbReference>
<dbReference type="InterPro" id="IPR005148">
    <property type="entry name" value="Arg-tRNA-synth_N"/>
</dbReference>
<gene>
    <name evidence="16" type="ORF">BMR1_03g02600</name>
</gene>
<dbReference type="Pfam" id="PF03485">
    <property type="entry name" value="Arg_tRNA_synt_N"/>
    <property type="match status" value="1"/>
</dbReference>
<feature type="domain" description="DALR anticodon binding" evidence="14">
    <location>
        <begin position="456"/>
        <end position="571"/>
    </location>
</feature>
<evidence type="ECO:0000256" key="4">
    <source>
        <dbReference type="ARBA" id="ARBA00012837"/>
    </source>
</evidence>
<accession>A0A1R4ABX6</accession>
<dbReference type="SUPFAM" id="SSF55190">
    <property type="entry name" value="Arginyl-tRNA synthetase (ArgRS), N-terminal 'additional' domain"/>
    <property type="match status" value="1"/>
</dbReference>
<reference evidence="16 17" key="2">
    <citation type="journal article" date="2013" name="PLoS ONE">
        <title>Whole genome mapping and re-organization of the nuclear and mitochondrial genomes of Babesia microti isolates.</title>
        <authorList>
            <person name="Cornillot E."/>
            <person name="Dassouli A."/>
            <person name="Garg A."/>
            <person name="Pachikara N."/>
            <person name="Randazzo S."/>
            <person name="Depoix D."/>
            <person name="Carcy B."/>
            <person name="Delbecq S."/>
            <person name="Frutos R."/>
            <person name="Silva J.C."/>
            <person name="Sutton R."/>
            <person name="Krause P.J."/>
            <person name="Mamoun C.B."/>
        </authorList>
    </citation>
    <scope>NUCLEOTIDE SEQUENCE [LARGE SCALE GENOMIC DNA]</scope>
    <source>
        <strain evidence="16 17">RI</strain>
    </source>
</reference>
<keyword evidence="9 13" id="KW-0648">Protein biosynthesis</keyword>
<dbReference type="AlphaFoldDB" id="A0A1R4ABX6"/>
<evidence type="ECO:0000256" key="12">
    <source>
        <dbReference type="ARBA" id="ARBA00049339"/>
    </source>
</evidence>
<dbReference type="InterPro" id="IPR001412">
    <property type="entry name" value="aa-tRNA-synth_I_CS"/>
</dbReference>
<dbReference type="SUPFAM" id="SSF52374">
    <property type="entry name" value="Nucleotidylyl transferase"/>
    <property type="match status" value="1"/>
</dbReference>
<dbReference type="Gene3D" id="1.10.730.10">
    <property type="entry name" value="Isoleucyl-tRNA Synthetase, Domain 1"/>
    <property type="match status" value="1"/>
</dbReference>
<evidence type="ECO:0000256" key="5">
    <source>
        <dbReference type="ARBA" id="ARBA00022490"/>
    </source>
</evidence>
<reference evidence="16 17" key="3">
    <citation type="journal article" date="2016" name="Sci. Rep.">
        <title>Genome-wide diversity and gene expression profiling of Babesia microti isolates identify polymorphic genes that mediate host-pathogen interactions.</title>
        <authorList>
            <person name="Silva J.C."/>
            <person name="Cornillot E."/>
            <person name="McCracken C."/>
            <person name="Usmani-Brown S."/>
            <person name="Dwivedi A."/>
            <person name="Ifeonu O.O."/>
            <person name="Crabtree J."/>
            <person name="Gotia H.T."/>
            <person name="Virji A.Z."/>
            <person name="Reynes C."/>
            <person name="Colinge J."/>
            <person name="Kumar V."/>
            <person name="Lawres L."/>
            <person name="Pazzi J.E."/>
            <person name="Pablo J.V."/>
            <person name="Hung C."/>
            <person name="Brancato J."/>
            <person name="Kumari P."/>
            <person name="Orvis J."/>
            <person name="Tretina K."/>
            <person name="Chibucos M."/>
            <person name="Ott S."/>
            <person name="Sadzewicz L."/>
            <person name="Sengamalay N."/>
            <person name="Shetty A.C."/>
            <person name="Su Q."/>
            <person name="Tallon L."/>
            <person name="Fraser C.M."/>
            <person name="Frutos R."/>
            <person name="Molina D.M."/>
            <person name="Krause P.J."/>
            <person name="Ben Mamoun C."/>
        </authorList>
    </citation>
    <scope>NUCLEOTIDE SEQUENCE [LARGE SCALE GENOMIC DNA]</scope>
    <source>
        <strain evidence="16 17">RI</strain>
    </source>
</reference>
<comment type="subunit">
    <text evidence="3">Monomer.</text>
</comment>
<dbReference type="OrthoDB" id="68056at2759"/>
<dbReference type="InterPro" id="IPR035684">
    <property type="entry name" value="ArgRS_core"/>
</dbReference>
<keyword evidence="6 13" id="KW-0436">Ligase</keyword>
<dbReference type="InterPro" id="IPR014729">
    <property type="entry name" value="Rossmann-like_a/b/a_fold"/>
</dbReference>
<dbReference type="PANTHER" id="PTHR11956:SF5">
    <property type="entry name" value="ARGININE--TRNA LIGASE, CYTOPLASMIC"/>
    <property type="match status" value="1"/>
</dbReference>
<dbReference type="InterPro" id="IPR036695">
    <property type="entry name" value="Arg-tRNA-synth_N_sf"/>
</dbReference>
<evidence type="ECO:0000256" key="3">
    <source>
        <dbReference type="ARBA" id="ARBA00011245"/>
    </source>
</evidence>
<evidence type="ECO:0000256" key="2">
    <source>
        <dbReference type="ARBA" id="ARBA00005594"/>
    </source>
</evidence>
<keyword evidence="8 13" id="KW-0067">ATP-binding</keyword>
<organism evidence="16 17">
    <name type="scientific">Babesia microti (strain RI)</name>
    <dbReference type="NCBI Taxonomy" id="1133968"/>
    <lineage>
        <taxon>Eukaryota</taxon>
        <taxon>Sar</taxon>
        <taxon>Alveolata</taxon>
        <taxon>Apicomplexa</taxon>
        <taxon>Aconoidasida</taxon>
        <taxon>Piroplasmida</taxon>
        <taxon>Babesiidae</taxon>
        <taxon>Babesia</taxon>
    </lineage>
</organism>
<keyword evidence="7 13" id="KW-0547">Nucleotide-binding</keyword>
<comment type="catalytic activity">
    <reaction evidence="12">
        <text>tRNA(Arg) + L-arginine + ATP = L-arginyl-tRNA(Arg) + AMP + diphosphate</text>
        <dbReference type="Rhea" id="RHEA:20301"/>
        <dbReference type="Rhea" id="RHEA-COMP:9658"/>
        <dbReference type="Rhea" id="RHEA-COMP:9673"/>
        <dbReference type="ChEBI" id="CHEBI:30616"/>
        <dbReference type="ChEBI" id="CHEBI:32682"/>
        <dbReference type="ChEBI" id="CHEBI:33019"/>
        <dbReference type="ChEBI" id="CHEBI:78442"/>
        <dbReference type="ChEBI" id="CHEBI:78513"/>
        <dbReference type="ChEBI" id="CHEBI:456215"/>
        <dbReference type="EC" id="6.1.1.19"/>
    </reaction>
</comment>
<protein>
    <recommendedName>
        <fullName evidence="4">arginine--tRNA ligase</fullName>
        <ecNumber evidence="4">6.1.1.19</ecNumber>
    </recommendedName>
    <alternativeName>
        <fullName evidence="11">Arginyl-tRNA synthetase</fullName>
    </alternativeName>
</protein>
<evidence type="ECO:0000256" key="8">
    <source>
        <dbReference type="ARBA" id="ARBA00022840"/>
    </source>
</evidence>
<dbReference type="InterPro" id="IPR001278">
    <property type="entry name" value="Arg-tRNA-ligase"/>
</dbReference>
<dbReference type="Pfam" id="PF00750">
    <property type="entry name" value="tRNA-synt_1d"/>
    <property type="match status" value="1"/>
</dbReference>
<evidence type="ECO:0000313" key="17">
    <source>
        <dbReference type="Proteomes" id="UP000002899"/>
    </source>
</evidence>
<comment type="subcellular location">
    <subcellularLocation>
        <location evidence="1">Cytoplasm</location>
    </subcellularLocation>
</comment>
<keyword evidence="5" id="KW-0963">Cytoplasm</keyword>
<sequence>MKILQNHIKEVFSKAIAKAFPTIAYEHSPNISKANPSFGDYQWNGAMDIFKQCKDELKLESVSQVTELVSKHLSRDMFEEVIPAKGFVTMKLSSKWVSEELKTLIRNGVKIEWKNDTYKILVDFSSPNIAKDMHVGHLRSTILGESICRVFEFLGYNVLRINHIGDWGTNFGMYIEYLKREHPNYIENFPAISDLTSFYKKARQLMDTDEDFKKCARANVVKLQEREKVSVKAWEIICEISKAEIKKLYDILDITLEDYGESYYVDMIPGVIDELTAKGICKESSGAMCVFTNIDKTPLILRKSDGGYGYDSTDMACIRHRIITLGCKRLIYVTDSGQRSHFDLLFEAARIAGWATDDIVLDHVGFGLIQNEDGKKFKSRSGEPVRLMSLIDEAIERSKTELKMRGAHDDAYIKYASKVLGCASIRYFDLKQNYNTNYKFSYDKMLNPKGNTAIYILYGYARICSIFKKSTLEVDFMNDCDKINLVHPKELTLGKHLLYFPDVISFTTQDLLISRIADYTYNLTEIFTSFYNECKVVGGDEEVSRLLLCKATKSILDMCLYMLGITPLEKL</sequence>
<dbReference type="InterPro" id="IPR009080">
    <property type="entry name" value="tRNAsynth_Ia_anticodon-bd"/>
</dbReference>
<dbReference type="SMART" id="SM01016">
    <property type="entry name" value="Arg_tRNA_synt_N"/>
    <property type="match status" value="1"/>
</dbReference>
<evidence type="ECO:0000256" key="11">
    <source>
        <dbReference type="ARBA" id="ARBA00033033"/>
    </source>
</evidence>
<dbReference type="HAMAP" id="MF_00123">
    <property type="entry name" value="Arg_tRNA_synth"/>
    <property type="match status" value="1"/>
</dbReference>
<reference evidence="16 17" key="1">
    <citation type="journal article" date="2012" name="Nucleic Acids Res.">
        <title>Sequencing of the smallest Apicomplexan genome from the human pathogen Babesia microti.</title>
        <authorList>
            <person name="Cornillot E."/>
            <person name="Hadj-Kaddour K."/>
            <person name="Dassouli A."/>
            <person name="Noel B."/>
            <person name="Ranwez V."/>
            <person name="Vacherie B."/>
            <person name="Augagneur Y."/>
            <person name="Bres V."/>
            <person name="Duclos A."/>
            <person name="Randazzo S."/>
            <person name="Carcy B."/>
            <person name="Debierre-Grockiego F."/>
            <person name="Delbecq S."/>
            <person name="Moubri-Menage K."/>
            <person name="Shams-Eldin H."/>
            <person name="Usmani-Brown S."/>
            <person name="Bringaud F."/>
            <person name="Wincker P."/>
            <person name="Vivares C.P."/>
            <person name="Schwarz R.T."/>
            <person name="Schetters T.P."/>
            <person name="Krause P.J."/>
            <person name="Gorenflot A."/>
            <person name="Berry V."/>
            <person name="Barbe V."/>
            <person name="Ben Mamoun C."/>
        </authorList>
    </citation>
    <scope>NUCLEOTIDE SEQUENCE [LARGE SCALE GENOMIC DNA]</scope>
    <source>
        <strain evidence="16 17">RI</strain>
    </source>
</reference>
<dbReference type="GeneID" id="24425162"/>
<keyword evidence="17" id="KW-1185">Reference proteome</keyword>
<evidence type="ECO:0000256" key="13">
    <source>
        <dbReference type="RuleBase" id="RU363038"/>
    </source>
</evidence>
<dbReference type="PANTHER" id="PTHR11956">
    <property type="entry name" value="ARGINYL-TRNA SYNTHETASE"/>
    <property type="match status" value="1"/>
</dbReference>
<evidence type="ECO:0000259" key="14">
    <source>
        <dbReference type="SMART" id="SM00836"/>
    </source>
</evidence>
<dbReference type="SUPFAM" id="SSF47323">
    <property type="entry name" value="Anticodon-binding domain of a subclass of class I aminoacyl-tRNA synthetases"/>
    <property type="match status" value="1"/>
</dbReference>
<evidence type="ECO:0000256" key="7">
    <source>
        <dbReference type="ARBA" id="ARBA00022741"/>
    </source>
</evidence>
<dbReference type="VEuPathDB" id="PiroplasmaDB:BMR1_03g02600"/>
<dbReference type="GO" id="GO:0005524">
    <property type="term" value="F:ATP binding"/>
    <property type="evidence" value="ECO:0007669"/>
    <property type="project" value="UniProtKB-KW"/>
</dbReference>
<dbReference type="GO" id="GO:0005737">
    <property type="term" value="C:cytoplasm"/>
    <property type="evidence" value="ECO:0007669"/>
    <property type="project" value="UniProtKB-SubCell"/>
</dbReference>
<evidence type="ECO:0000256" key="6">
    <source>
        <dbReference type="ARBA" id="ARBA00022598"/>
    </source>
</evidence>
<dbReference type="GO" id="GO:0004814">
    <property type="term" value="F:arginine-tRNA ligase activity"/>
    <property type="evidence" value="ECO:0007669"/>
    <property type="project" value="UniProtKB-EC"/>
</dbReference>
<evidence type="ECO:0000259" key="15">
    <source>
        <dbReference type="SMART" id="SM01016"/>
    </source>
</evidence>
<dbReference type="Gene3D" id="3.40.50.620">
    <property type="entry name" value="HUPs"/>
    <property type="match status" value="1"/>
</dbReference>
<dbReference type="SMART" id="SM00836">
    <property type="entry name" value="DALR_1"/>
    <property type="match status" value="1"/>
</dbReference>
<dbReference type="RefSeq" id="XP_021338636.1">
    <property type="nucleotide sequence ID" value="XM_021482076.1"/>
</dbReference>
<dbReference type="InterPro" id="IPR008909">
    <property type="entry name" value="DALR_anticod-bd"/>
</dbReference>